<reference evidence="1 2" key="1">
    <citation type="submission" date="2015-05" db="EMBL/GenBank/DDBJ databases">
        <title>Whole genome sequence and identification of bacterial endophytes from Costus igneus.</title>
        <authorList>
            <person name="Lee Y.P."/>
            <person name="Gan H.M."/>
            <person name="Eng W."/>
            <person name="Wheatley M.S."/>
            <person name="Caraballo A."/>
            <person name="Polter S."/>
            <person name="Savka M.A."/>
            <person name="Hudson A.O."/>
        </authorList>
    </citation>
    <scope>NUCLEOTIDE SEQUENCE [LARGE SCALE GENOMIC DNA]</scope>
    <source>
        <strain evidence="1 2">RIT375</strain>
    </source>
</reference>
<evidence type="ECO:0000313" key="1">
    <source>
        <dbReference type="EMBL" id="KLV18322.1"/>
    </source>
</evidence>
<proteinExistence type="predicted"/>
<protein>
    <submittedName>
        <fullName evidence="1">Uncharacterized protein</fullName>
    </submittedName>
</protein>
<accession>A0A0J1HX61</accession>
<dbReference type="RefSeq" id="WP_016121625.1">
    <property type="nucleotide sequence ID" value="NZ_LDPG01000007.1"/>
</dbReference>
<sequence length="151" mass="17831">MEFTISRAYEGLSKVECQDLLEAVQVTYNIEGDLYYRGELIVSCMGYSEMRNRKNLKRLGIEMIVINNHIRFKWLDEYKNKEAYYANIIDLKRIGMGDKAEIHVSDCKRLESDIRFDSLDSIRPYMEDLFSNYKSEDILISFNSVQGHQYL</sequence>
<gene>
    <name evidence="1" type="ORF">ABW01_13145</name>
</gene>
<dbReference type="Proteomes" id="UP000035904">
    <property type="component" value="Unassembled WGS sequence"/>
</dbReference>
<dbReference type="EMBL" id="LDPG01000007">
    <property type="protein sequence ID" value="KLV18322.1"/>
    <property type="molecule type" value="Genomic_DNA"/>
</dbReference>
<comment type="caution">
    <text evidence="1">The sequence shown here is derived from an EMBL/GenBank/DDBJ whole genome shotgun (WGS) entry which is preliminary data.</text>
</comment>
<name>A0A0J1HX61_BACAN</name>
<dbReference type="AlphaFoldDB" id="A0A0J1HX61"/>
<dbReference type="PATRIC" id="fig|1392.242.peg.5655"/>
<organism evidence="1 2">
    <name type="scientific">Bacillus anthracis</name>
    <name type="common">anthrax bacterium</name>
    <dbReference type="NCBI Taxonomy" id="1392"/>
    <lineage>
        <taxon>Bacteria</taxon>
        <taxon>Bacillati</taxon>
        <taxon>Bacillota</taxon>
        <taxon>Bacilli</taxon>
        <taxon>Bacillales</taxon>
        <taxon>Bacillaceae</taxon>
        <taxon>Bacillus</taxon>
        <taxon>Bacillus cereus group</taxon>
    </lineage>
</organism>
<evidence type="ECO:0000313" key="2">
    <source>
        <dbReference type="Proteomes" id="UP000035904"/>
    </source>
</evidence>